<sequence>MIDFNSLTLKRTVSLIAVAAALAIPGVASAQTADTPAADAQTDEESAGEELVVVGVRASLERSIEIKRESSGVVDAISAEDMGKFANTNLAESLQRITGVSIDRVNGEGSTVTVRGFGAQYNLVTLNGRQLATSNIVAVGGDQGGDGAGGFGRSFDFANLASEGVKTLEVYKTGRAAIPSGGIGATINIVGNRPLDHGAGFTGSIGAKASYDNSTDQCIDCGSKVTPEVSGIASWANGDETFGVSLFGSYQKRNFSFPSQANDYWEMHPAGFFLDPANGFVKAGATITNAPSDPNTLVAVPHDFRYHFSEASRERLNGQAVMQFKPTDSLTLTVDGLYAQLKESERRSSQSNWFSRPFDAVTFDDSSNGIATTQYLHETINGVKDEAFEQAYRAQKNRLYDIGANLKWDLTDRFSLTFDGHIGKAESLPDNPNGQTSTTVAFNGNIVTSHSLTWDDDGFPTQTLTINDNVAKTNPVGTPFRNGNGNGVFDEGDLSGAVQRQFASSQTQRIKEGRIDAGWDLGEGSRFDFGGDYRRTETRQNQYNTRQVLGDWNNALAPDIAAYAPGLVKQYCLACLFTHNNATAPDAASIAWRAQDATALYNALYNHYIGVTNDGVNHQNNIDTNTDNRVNEDIWAVFGQLTWKGEIGGARASLVAGMRYESTKVNAVSLQQVPLAVVWTADNDFSVTNSPDRQQVFGHGSYTNLLPSVDFQVEFLPNVIGRASYSKTISRAPYGSLFASTSAGGLNNPTALGGVATGFQNNTNLKPLESDNFDVSFEWYPRKDVYLSIGFFDKRVRNFIGNTVVSQNLFGLRDPTSGDSTTNAGKGRDILLALGAANTNANLFTSAAIVQKYNGNVAQATAELAANYVPAQREFNNDYVSSVLAAYDVTATAANPLLNFSVNTPINNKDAEIYGAEIAGQYFLGETGFGIAASYTLVRGNIGFDVTADPTANQFALVGLSDTANVTLIYDKGGLSARLAYNWRDKFLSDVNRGGDHNPVFYDPYNQLDLSISYDLTKNISISFEGINLLEEGVRSYSRDYINTWYEAEGSARYLLGARFRF</sequence>
<keyword evidence="5" id="KW-0732">Signal</keyword>
<comment type="subcellular location">
    <subcellularLocation>
        <location evidence="1 4">Cell outer membrane</location>
    </subcellularLocation>
</comment>
<dbReference type="InterPro" id="IPR000531">
    <property type="entry name" value="Beta-barrel_TonB"/>
</dbReference>
<dbReference type="Pfam" id="PF00593">
    <property type="entry name" value="TonB_dep_Rec_b-barrel"/>
    <property type="match status" value="2"/>
</dbReference>
<comment type="caution">
    <text evidence="8">The sequence shown here is derived from an EMBL/GenBank/DDBJ whole genome shotgun (WGS) entry which is preliminary data.</text>
</comment>
<evidence type="ECO:0000256" key="1">
    <source>
        <dbReference type="ARBA" id="ARBA00004442"/>
    </source>
</evidence>
<dbReference type="InterPro" id="IPR010104">
    <property type="entry name" value="TonB_rcpt_bac"/>
</dbReference>
<gene>
    <name evidence="8" type="ORF">MZO42_19625</name>
</gene>
<dbReference type="Pfam" id="PF07715">
    <property type="entry name" value="Plug"/>
    <property type="match status" value="1"/>
</dbReference>
<dbReference type="Gene3D" id="2.170.130.10">
    <property type="entry name" value="TonB-dependent receptor, plug domain"/>
    <property type="match status" value="1"/>
</dbReference>
<feature type="signal peptide" evidence="5">
    <location>
        <begin position="1"/>
        <end position="30"/>
    </location>
</feature>
<protein>
    <submittedName>
        <fullName evidence="8">TonB-dependent receptor</fullName>
    </submittedName>
</protein>
<dbReference type="InterPro" id="IPR012910">
    <property type="entry name" value="Plug_dom"/>
</dbReference>
<evidence type="ECO:0000256" key="5">
    <source>
        <dbReference type="SAM" id="SignalP"/>
    </source>
</evidence>
<keyword evidence="4" id="KW-0798">TonB box</keyword>
<evidence type="ECO:0000259" key="7">
    <source>
        <dbReference type="Pfam" id="PF07715"/>
    </source>
</evidence>
<feature type="chain" id="PRO_5046746648" evidence="5">
    <location>
        <begin position="31"/>
        <end position="1062"/>
    </location>
</feature>
<evidence type="ECO:0000256" key="3">
    <source>
        <dbReference type="ARBA" id="ARBA00023237"/>
    </source>
</evidence>
<keyword evidence="2 4" id="KW-0472">Membrane</keyword>
<comment type="similarity">
    <text evidence="4">Belongs to the TonB-dependent receptor family.</text>
</comment>
<accession>A0ABU3N9E9</accession>
<dbReference type="EMBL" id="JALMLT010000006">
    <property type="protein sequence ID" value="MDT8760916.1"/>
    <property type="molecule type" value="Genomic_DNA"/>
</dbReference>
<dbReference type="NCBIfam" id="TIGR01782">
    <property type="entry name" value="TonB-Xanth-Caul"/>
    <property type="match status" value="1"/>
</dbReference>
<dbReference type="PANTHER" id="PTHR40980:SF3">
    <property type="entry name" value="TONB-DEPENDENT RECEPTOR-LIKE BETA-BARREL DOMAIN-CONTAINING PROTEIN"/>
    <property type="match status" value="1"/>
</dbReference>
<dbReference type="InterPro" id="IPR037066">
    <property type="entry name" value="Plug_dom_sf"/>
</dbReference>
<feature type="domain" description="TonB-dependent receptor plug" evidence="7">
    <location>
        <begin position="67"/>
        <end position="183"/>
    </location>
</feature>
<dbReference type="InterPro" id="IPR036942">
    <property type="entry name" value="Beta-barrel_TonB_sf"/>
</dbReference>
<evidence type="ECO:0000256" key="2">
    <source>
        <dbReference type="ARBA" id="ARBA00023136"/>
    </source>
</evidence>
<feature type="domain" description="TonB-dependent receptor-like beta-barrel" evidence="6">
    <location>
        <begin position="459"/>
        <end position="828"/>
    </location>
</feature>
<organism evidence="8">
    <name type="scientific">Sphingomonas psychrotolerans</name>
    <dbReference type="NCBI Taxonomy" id="1327635"/>
    <lineage>
        <taxon>Bacteria</taxon>
        <taxon>Pseudomonadati</taxon>
        <taxon>Pseudomonadota</taxon>
        <taxon>Alphaproteobacteria</taxon>
        <taxon>Sphingomonadales</taxon>
        <taxon>Sphingomonadaceae</taxon>
        <taxon>Sphingomonas</taxon>
    </lineage>
</organism>
<dbReference type="SUPFAM" id="SSF56935">
    <property type="entry name" value="Porins"/>
    <property type="match status" value="1"/>
</dbReference>
<evidence type="ECO:0000256" key="4">
    <source>
        <dbReference type="RuleBase" id="RU003357"/>
    </source>
</evidence>
<evidence type="ECO:0000313" key="8">
    <source>
        <dbReference type="EMBL" id="MDT8760916.1"/>
    </source>
</evidence>
<keyword evidence="8" id="KW-0675">Receptor</keyword>
<reference evidence="8" key="1">
    <citation type="submission" date="2022-04" db="EMBL/GenBank/DDBJ databases">
        <title>Tomato heritable bacteria conferring resistance against bacterial wilt.</title>
        <authorList>
            <person name="Yin J."/>
        </authorList>
    </citation>
    <scope>NUCLEOTIDE SEQUENCE</scope>
    <source>
        <strain evidence="8">Cra20</strain>
    </source>
</reference>
<dbReference type="Gene3D" id="2.40.170.20">
    <property type="entry name" value="TonB-dependent receptor, beta-barrel domain"/>
    <property type="match status" value="1"/>
</dbReference>
<keyword evidence="3" id="KW-0998">Cell outer membrane</keyword>
<name>A0ABU3N9E9_9SPHN</name>
<feature type="domain" description="TonB-dependent receptor-like beta-barrel" evidence="6">
    <location>
        <begin position="893"/>
        <end position="1029"/>
    </location>
</feature>
<proteinExistence type="inferred from homology"/>
<evidence type="ECO:0000259" key="6">
    <source>
        <dbReference type="Pfam" id="PF00593"/>
    </source>
</evidence>
<dbReference type="PANTHER" id="PTHR40980">
    <property type="entry name" value="PLUG DOMAIN-CONTAINING PROTEIN"/>
    <property type="match status" value="1"/>
</dbReference>